<dbReference type="Pfam" id="PF01352">
    <property type="entry name" value="KRAB"/>
    <property type="match status" value="1"/>
</dbReference>
<accession>A0A8D2L326</accession>
<protein>
    <recommendedName>
        <fullName evidence="1">KRAB domain-containing protein</fullName>
    </recommendedName>
</protein>
<dbReference type="PROSITE" id="PS50805">
    <property type="entry name" value="KRAB"/>
    <property type="match status" value="1"/>
</dbReference>
<evidence type="ECO:0000313" key="2">
    <source>
        <dbReference type="Ensembl" id="ENSVKKP00000016130.1"/>
    </source>
</evidence>
<organism evidence="2 3">
    <name type="scientific">Varanus komodoensis</name>
    <name type="common">Komodo dragon</name>
    <dbReference type="NCBI Taxonomy" id="61221"/>
    <lineage>
        <taxon>Eukaryota</taxon>
        <taxon>Metazoa</taxon>
        <taxon>Chordata</taxon>
        <taxon>Craniata</taxon>
        <taxon>Vertebrata</taxon>
        <taxon>Euteleostomi</taxon>
        <taxon>Lepidosauria</taxon>
        <taxon>Squamata</taxon>
        <taxon>Bifurcata</taxon>
        <taxon>Unidentata</taxon>
        <taxon>Episquamata</taxon>
        <taxon>Toxicofera</taxon>
        <taxon>Anguimorpha</taxon>
        <taxon>Paleoanguimorpha</taxon>
        <taxon>Varanoidea</taxon>
        <taxon>Varanidae</taxon>
        <taxon>Varanus</taxon>
    </lineage>
</organism>
<dbReference type="CDD" id="cd07765">
    <property type="entry name" value="KRAB_A-box"/>
    <property type="match status" value="1"/>
</dbReference>
<dbReference type="PANTHER" id="PTHR23232">
    <property type="entry name" value="KRAB DOMAIN C2H2 ZINC FINGER"/>
    <property type="match status" value="1"/>
</dbReference>
<evidence type="ECO:0000259" key="1">
    <source>
        <dbReference type="PROSITE" id="PS50805"/>
    </source>
</evidence>
<reference evidence="2" key="2">
    <citation type="submission" date="2025-09" db="UniProtKB">
        <authorList>
            <consortium name="Ensembl"/>
        </authorList>
    </citation>
    <scope>IDENTIFICATION</scope>
</reference>
<dbReference type="AlphaFoldDB" id="A0A8D2L326"/>
<dbReference type="OMA" id="HEVAIYF"/>
<name>A0A8D2L326_VARKO</name>
<dbReference type="InterPro" id="IPR001909">
    <property type="entry name" value="KRAB"/>
</dbReference>
<dbReference type="Ensembl" id="ENSVKKT00000016511.1">
    <property type="protein sequence ID" value="ENSVKKP00000016130.1"/>
    <property type="gene ID" value="ENSVKKG00000010986.1"/>
</dbReference>
<dbReference type="PANTHER" id="PTHR23232:SF118">
    <property type="entry name" value="ZINC FINGER PROTEIN 746"/>
    <property type="match status" value="1"/>
</dbReference>
<dbReference type="InterPro" id="IPR050169">
    <property type="entry name" value="Krueppel_C2H2_ZnF"/>
</dbReference>
<dbReference type="GO" id="GO:0006355">
    <property type="term" value="P:regulation of DNA-templated transcription"/>
    <property type="evidence" value="ECO:0007669"/>
    <property type="project" value="InterPro"/>
</dbReference>
<dbReference type="Gene3D" id="6.10.140.140">
    <property type="match status" value="1"/>
</dbReference>
<keyword evidence="3" id="KW-1185">Reference proteome</keyword>
<dbReference type="Proteomes" id="UP000694545">
    <property type="component" value="Unplaced"/>
</dbReference>
<reference evidence="2" key="1">
    <citation type="submission" date="2025-08" db="UniProtKB">
        <authorList>
            <consortium name="Ensembl"/>
        </authorList>
    </citation>
    <scope>IDENTIFICATION</scope>
</reference>
<proteinExistence type="predicted"/>
<feature type="domain" description="KRAB" evidence="1">
    <location>
        <begin position="15"/>
        <end position="70"/>
    </location>
</feature>
<dbReference type="SMART" id="SM00349">
    <property type="entry name" value="KRAB"/>
    <property type="match status" value="1"/>
</dbReference>
<evidence type="ECO:0000313" key="3">
    <source>
        <dbReference type="Proteomes" id="UP000694545"/>
    </source>
</evidence>
<dbReference type="SUPFAM" id="SSF109640">
    <property type="entry name" value="KRAB domain (Kruppel-associated box)"/>
    <property type="match status" value="1"/>
</dbReference>
<dbReference type="InterPro" id="IPR036051">
    <property type="entry name" value="KRAB_dom_sf"/>
</dbReference>
<sequence length="70" mass="8329">VALKLLRHRADGVPVTFDDLSVHFNEQEWQNLDELQKELYKTVMRSNYELLVSLGEICLAFRNPVRYFKM</sequence>